<keyword evidence="1" id="KW-0812">Transmembrane</keyword>
<dbReference type="Proteomes" id="UP001233999">
    <property type="component" value="Unassembled WGS sequence"/>
</dbReference>
<evidence type="ECO:0000313" key="3">
    <source>
        <dbReference type="Proteomes" id="UP001233999"/>
    </source>
</evidence>
<organism evidence="2 3">
    <name type="scientific">Diploptera punctata</name>
    <name type="common">Pacific beetle cockroach</name>
    <dbReference type="NCBI Taxonomy" id="6984"/>
    <lineage>
        <taxon>Eukaryota</taxon>
        <taxon>Metazoa</taxon>
        <taxon>Ecdysozoa</taxon>
        <taxon>Arthropoda</taxon>
        <taxon>Hexapoda</taxon>
        <taxon>Insecta</taxon>
        <taxon>Pterygota</taxon>
        <taxon>Neoptera</taxon>
        <taxon>Polyneoptera</taxon>
        <taxon>Dictyoptera</taxon>
        <taxon>Blattodea</taxon>
        <taxon>Blaberoidea</taxon>
        <taxon>Blaberidae</taxon>
        <taxon>Diplopterinae</taxon>
        <taxon>Diploptera</taxon>
    </lineage>
</organism>
<sequence>TVNMDKDIHITTEWLPELDADKHYYLIALWCQIGITLSLGIFTFFVAVHIVTTASTTSHDNLLISMLYAPLRCLNSITL</sequence>
<feature type="transmembrane region" description="Helical" evidence="1">
    <location>
        <begin position="24"/>
        <end position="48"/>
    </location>
</feature>
<evidence type="ECO:0000256" key="1">
    <source>
        <dbReference type="SAM" id="Phobius"/>
    </source>
</evidence>
<evidence type="ECO:0000313" key="2">
    <source>
        <dbReference type="EMBL" id="KAJ9583095.1"/>
    </source>
</evidence>
<keyword evidence="1" id="KW-0472">Membrane</keyword>
<name>A0AAD7ZMG6_DIPPU</name>
<reference evidence="2" key="1">
    <citation type="journal article" date="2023" name="IScience">
        <title>Live-bearing cockroach genome reveals convergent evolutionary mechanisms linked to viviparity in insects and beyond.</title>
        <authorList>
            <person name="Fouks B."/>
            <person name="Harrison M.C."/>
            <person name="Mikhailova A.A."/>
            <person name="Marchal E."/>
            <person name="English S."/>
            <person name="Carruthers M."/>
            <person name="Jennings E.C."/>
            <person name="Chiamaka E.L."/>
            <person name="Frigard R.A."/>
            <person name="Pippel M."/>
            <person name="Attardo G.M."/>
            <person name="Benoit J.B."/>
            <person name="Bornberg-Bauer E."/>
            <person name="Tobe S.S."/>
        </authorList>
    </citation>
    <scope>NUCLEOTIDE SEQUENCE</scope>
    <source>
        <strain evidence="2">Stay&amp;Tobe</strain>
    </source>
</reference>
<comment type="caution">
    <text evidence="2">The sequence shown here is derived from an EMBL/GenBank/DDBJ whole genome shotgun (WGS) entry which is preliminary data.</text>
</comment>
<protein>
    <submittedName>
        <fullName evidence="2">Uncharacterized protein</fullName>
    </submittedName>
</protein>
<reference evidence="2" key="2">
    <citation type="submission" date="2023-05" db="EMBL/GenBank/DDBJ databases">
        <authorList>
            <person name="Fouks B."/>
        </authorList>
    </citation>
    <scope>NUCLEOTIDE SEQUENCE</scope>
    <source>
        <strain evidence="2">Stay&amp;Tobe</strain>
        <tissue evidence="2">Testes</tissue>
    </source>
</reference>
<feature type="non-terminal residue" evidence="2">
    <location>
        <position position="1"/>
    </location>
</feature>
<gene>
    <name evidence="2" type="ORF">L9F63_022563</name>
</gene>
<accession>A0AAD7ZMG6</accession>
<keyword evidence="1" id="KW-1133">Transmembrane helix</keyword>
<dbReference type="EMBL" id="JASPKZ010007674">
    <property type="protein sequence ID" value="KAJ9583095.1"/>
    <property type="molecule type" value="Genomic_DNA"/>
</dbReference>
<dbReference type="AlphaFoldDB" id="A0AAD7ZMG6"/>
<proteinExistence type="predicted"/>
<feature type="non-terminal residue" evidence="2">
    <location>
        <position position="79"/>
    </location>
</feature>
<keyword evidence="3" id="KW-1185">Reference proteome</keyword>